<dbReference type="InterPro" id="IPR019591">
    <property type="entry name" value="Mrp/NBP35_ATP-bd"/>
</dbReference>
<keyword evidence="2 6" id="KW-0547">Nucleotide-binding</keyword>
<sequence>MSETFESQSSCSSDCGSCSANCSSRQPSKEDFLVPLNPYSKVKKVIGIVSGKGGVGKSFITSYLSVLMNRKGYNTGILDADITGPSIPKAFGIHSKAAGNELGILPAVTKNGIKVMSVNLLLETEDTPVIWRGPVIAGTVKQFWSEVLWEDVDYMFVDMPPGTGDVPLTVFQSLPVDGLIIVTSPQELVSMIVSKAVNMANAMDIPILGLIENYSYIKCGNCGEKISVFGTSHIDEIANKYDLPVLGKVPIDPAIAAAIDGEKVEELKGEWLDLAAETIEIVHKVRENTSVSEKISAADEKAATIKIAVTVDENNDVFQHFGKSDKFNLYEIRGEELISKTTLNSNGSGHSELVTLLTDQKVNVLICGGIGMGAMEGLMDAGILVVPGAKGDADVVTAAYLDGSLAESTEPNCDHHDHNEEACSSECKCHE</sequence>
<keyword evidence="1 6" id="KW-0479">Metal-binding</keyword>
<dbReference type="GO" id="GO:0046872">
    <property type="term" value="F:metal ion binding"/>
    <property type="evidence" value="ECO:0007669"/>
    <property type="project" value="UniProtKB-KW"/>
</dbReference>
<dbReference type="Pfam" id="PF10609">
    <property type="entry name" value="ParA"/>
    <property type="match status" value="1"/>
</dbReference>
<dbReference type="FunFam" id="3.40.50.300:FF:001119">
    <property type="entry name" value="Iron-sulfur cluster carrier protein"/>
    <property type="match status" value="1"/>
</dbReference>
<keyword evidence="9" id="KW-1185">Reference proteome</keyword>
<dbReference type="PANTHER" id="PTHR42961:SF2">
    <property type="entry name" value="IRON-SULFUR PROTEIN NUBPL"/>
    <property type="match status" value="1"/>
</dbReference>
<feature type="domain" description="Dinitrogenase iron-molybdenum cofactor biosynthesis" evidence="7">
    <location>
        <begin position="314"/>
        <end position="400"/>
    </location>
</feature>
<keyword evidence="5 6" id="KW-0411">Iron-sulfur</keyword>
<dbReference type="PANTHER" id="PTHR42961">
    <property type="entry name" value="IRON-SULFUR PROTEIN NUBPL"/>
    <property type="match status" value="1"/>
</dbReference>
<dbReference type="Gene3D" id="3.30.420.130">
    <property type="entry name" value="Dinitrogenase iron-molybdenum cofactor biosynthesis domain"/>
    <property type="match status" value="1"/>
</dbReference>
<dbReference type="GO" id="GO:0016887">
    <property type="term" value="F:ATP hydrolysis activity"/>
    <property type="evidence" value="ECO:0007669"/>
    <property type="project" value="UniProtKB-UniRule"/>
</dbReference>
<dbReference type="GO" id="GO:0005524">
    <property type="term" value="F:ATP binding"/>
    <property type="evidence" value="ECO:0007669"/>
    <property type="project" value="UniProtKB-UniRule"/>
</dbReference>
<evidence type="ECO:0000256" key="6">
    <source>
        <dbReference type="HAMAP-Rule" id="MF_02040"/>
    </source>
</evidence>
<gene>
    <name evidence="8" type="ORF">Ana3638_07120</name>
</gene>
<dbReference type="InterPro" id="IPR027417">
    <property type="entry name" value="P-loop_NTPase"/>
</dbReference>
<dbReference type="Pfam" id="PF02579">
    <property type="entry name" value="Nitro_FeMo-Co"/>
    <property type="match status" value="1"/>
</dbReference>
<dbReference type="KEGG" id="anr:Ana3638_07120"/>
<dbReference type="GO" id="GO:0140663">
    <property type="term" value="F:ATP-dependent FeS chaperone activity"/>
    <property type="evidence" value="ECO:0007669"/>
    <property type="project" value="InterPro"/>
</dbReference>
<accession>A0A6P1TKB8</accession>
<dbReference type="AlphaFoldDB" id="A0A6P1TKB8"/>
<proteinExistence type="inferred from homology"/>
<evidence type="ECO:0000256" key="4">
    <source>
        <dbReference type="ARBA" id="ARBA00023004"/>
    </source>
</evidence>
<evidence type="ECO:0000313" key="8">
    <source>
        <dbReference type="EMBL" id="QHQ60569.1"/>
    </source>
</evidence>
<evidence type="ECO:0000256" key="5">
    <source>
        <dbReference type="ARBA" id="ARBA00023014"/>
    </source>
</evidence>
<evidence type="ECO:0000256" key="2">
    <source>
        <dbReference type="ARBA" id="ARBA00022741"/>
    </source>
</evidence>
<dbReference type="SUPFAM" id="SSF52540">
    <property type="entry name" value="P-loop containing nucleoside triphosphate hydrolases"/>
    <property type="match status" value="1"/>
</dbReference>
<name>A0A6P1TKB8_9FIRM</name>
<dbReference type="CDD" id="cd02037">
    <property type="entry name" value="Mrp_NBP35"/>
    <property type="match status" value="1"/>
</dbReference>
<reference evidence="8 9" key="1">
    <citation type="submission" date="2020-01" db="EMBL/GenBank/DDBJ databases">
        <title>Genome analysis of Anaerocolumna sp. CBA3638.</title>
        <authorList>
            <person name="Kim J."/>
            <person name="Roh S.W."/>
        </authorList>
    </citation>
    <scope>NUCLEOTIDE SEQUENCE [LARGE SCALE GENOMIC DNA]</scope>
    <source>
        <strain evidence="8 9">CBA3638</strain>
    </source>
</reference>
<keyword evidence="4 6" id="KW-0408">Iron</keyword>
<dbReference type="HAMAP" id="MF_02040">
    <property type="entry name" value="Mrp_NBP35"/>
    <property type="match status" value="1"/>
</dbReference>
<dbReference type="SUPFAM" id="SSF53146">
    <property type="entry name" value="Nitrogenase accessory factor-like"/>
    <property type="match status" value="1"/>
</dbReference>
<dbReference type="GO" id="GO:0051539">
    <property type="term" value="F:4 iron, 4 sulfur cluster binding"/>
    <property type="evidence" value="ECO:0007669"/>
    <property type="project" value="TreeGrafter"/>
</dbReference>
<organism evidence="8 9">
    <name type="scientific">Anaerocolumna sedimenticola</name>
    <dbReference type="NCBI Taxonomy" id="2696063"/>
    <lineage>
        <taxon>Bacteria</taxon>
        <taxon>Bacillati</taxon>
        <taxon>Bacillota</taxon>
        <taxon>Clostridia</taxon>
        <taxon>Lachnospirales</taxon>
        <taxon>Lachnospiraceae</taxon>
        <taxon>Anaerocolumna</taxon>
    </lineage>
</organism>
<evidence type="ECO:0000256" key="3">
    <source>
        <dbReference type="ARBA" id="ARBA00022840"/>
    </source>
</evidence>
<dbReference type="InterPro" id="IPR036105">
    <property type="entry name" value="DiNase_FeMo-co_biosyn_sf"/>
</dbReference>
<dbReference type="InterPro" id="IPR003731">
    <property type="entry name" value="Di-Nase_FeMo-co_biosynth"/>
</dbReference>
<feature type="binding site" evidence="6">
    <location>
        <begin position="51"/>
        <end position="58"/>
    </location>
    <ligand>
        <name>ATP</name>
        <dbReference type="ChEBI" id="CHEBI:30616"/>
    </ligand>
</feature>
<dbReference type="Gene3D" id="3.40.50.300">
    <property type="entry name" value="P-loop containing nucleotide triphosphate hydrolases"/>
    <property type="match status" value="1"/>
</dbReference>
<comment type="function">
    <text evidence="6">Binds and transfers iron-sulfur (Fe-S) clusters to target apoproteins. Can hydrolyze ATP.</text>
</comment>
<dbReference type="GO" id="GO:0016226">
    <property type="term" value="P:iron-sulfur cluster assembly"/>
    <property type="evidence" value="ECO:0007669"/>
    <property type="project" value="InterPro"/>
</dbReference>
<dbReference type="InterPro" id="IPR033756">
    <property type="entry name" value="YlxH/NBP35"/>
</dbReference>
<protein>
    <recommendedName>
        <fullName evidence="6">Iron-sulfur cluster carrier protein</fullName>
    </recommendedName>
</protein>
<keyword evidence="3 6" id="KW-0067">ATP-binding</keyword>
<evidence type="ECO:0000259" key="7">
    <source>
        <dbReference type="Pfam" id="PF02579"/>
    </source>
</evidence>
<comment type="subunit">
    <text evidence="6">Homodimer.</text>
</comment>
<comment type="similarity">
    <text evidence="6">Belongs to the Mrp/NBP35 ATP-binding proteins family.</text>
</comment>
<dbReference type="EMBL" id="CP048000">
    <property type="protein sequence ID" value="QHQ60569.1"/>
    <property type="molecule type" value="Genomic_DNA"/>
</dbReference>
<keyword evidence="6" id="KW-0378">Hydrolase</keyword>
<dbReference type="InterPro" id="IPR044304">
    <property type="entry name" value="NUBPL-like"/>
</dbReference>
<dbReference type="Proteomes" id="UP000464314">
    <property type="component" value="Chromosome"/>
</dbReference>
<evidence type="ECO:0000313" key="9">
    <source>
        <dbReference type="Proteomes" id="UP000464314"/>
    </source>
</evidence>
<evidence type="ECO:0000256" key="1">
    <source>
        <dbReference type="ARBA" id="ARBA00022723"/>
    </source>
</evidence>